<gene>
    <name evidence="3" type="ORF">BQ4739_LOCUS6081</name>
</gene>
<dbReference type="Proteomes" id="UP000256970">
    <property type="component" value="Unassembled WGS sequence"/>
</dbReference>
<feature type="region of interest" description="Disordered" evidence="1">
    <location>
        <begin position="239"/>
        <end position="268"/>
    </location>
</feature>
<dbReference type="EMBL" id="FNXT01000650">
    <property type="protein sequence ID" value="SZX65601.1"/>
    <property type="molecule type" value="Genomic_DNA"/>
</dbReference>
<evidence type="ECO:0000313" key="3">
    <source>
        <dbReference type="EMBL" id="SZX65601.1"/>
    </source>
</evidence>
<dbReference type="InterPro" id="IPR036047">
    <property type="entry name" value="F-box-like_dom_sf"/>
</dbReference>
<evidence type="ECO:0000256" key="1">
    <source>
        <dbReference type="SAM" id="MobiDB-lite"/>
    </source>
</evidence>
<feature type="region of interest" description="Disordered" evidence="1">
    <location>
        <begin position="58"/>
        <end position="79"/>
    </location>
</feature>
<name>A0A383VK73_TETOB</name>
<keyword evidence="4" id="KW-1185">Reference proteome</keyword>
<organism evidence="3 4">
    <name type="scientific">Tetradesmus obliquus</name>
    <name type="common">Green alga</name>
    <name type="synonym">Acutodesmus obliquus</name>
    <dbReference type="NCBI Taxonomy" id="3088"/>
    <lineage>
        <taxon>Eukaryota</taxon>
        <taxon>Viridiplantae</taxon>
        <taxon>Chlorophyta</taxon>
        <taxon>core chlorophytes</taxon>
        <taxon>Chlorophyceae</taxon>
        <taxon>CS clade</taxon>
        <taxon>Sphaeropleales</taxon>
        <taxon>Scenedesmaceae</taxon>
        <taxon>Tetradesmus</taxon>
    </lineage>
</organism>
<dbReference type="InterPro" id="IPR001810">
    <property type="entry name" value="F-box_dom"/>
</dbReference>
<proteinExistence type="predicted"/>
<dbReference type="AlphaFoldDB" id="A0A383VK73"/>
<evidence type="ECO:0000313" key="4">
    <source>
        <dbReference type="Proteomes" id="UP000256970"/>
    </source>
</evidence>
<dbReference type="Pfam" id="PF12937">
    <property type="entry name" value="F-box-like"/>
    <property type="match status" value="1"/>
</dbReference>
<sequence length="354" mass="38467">MDTILLLETPTFEFPKGVLCHILSFIDTQQRLTSCSRVSHAWHEAAASATTTITASQLHEQHVGPADKPECPQHQANGADTPSSLALWLHRHGSNLTQLTVIKDSSSDWGWRPWFSVRRRLEWPVPWQQLSQLRNLGMRNLVVLDSSSLNSRTACCCQQQCCRGGCCSGSLAELCKLTSLTLRCCSFSSSLHSLGLARLTQLRHLELYSVVAGEGEDLQPGPACAAVVAAAEARLANQQEEAPPAELAAAAGAEEEHAAAAPAAAEPAAAEQEEVLVDEEVQQIEVDEEEQQIEAQEWWEPEDEEAEIPKAAVHFPPAQFLRCGLGSCLGDLVQLTHLYVGCLRLLPADVVGLS</sequence>
<accession>A0A383VK73</accession>
<feature type="compositionally biased region" description="Low complexity" evidence="1">
    <location>
        <begin position="239"/>
        <end position="252"/>
    </location>
</feature>
<feature type="compositionally biased region" description="Low complexity" evidence="1">
    <location>
        <begin position="259"/>
        <end position="268"/>
    </location>
</feature>
<reference evidence="3 4" key="1">
    <citation type="submission" date="2016-10" db="EMBL/GenBank/DDBJ databases">
        <authorList>
            <person name="Cai Z."/>
        </authorList>
    </citation>
    <scope>NUCLEOTIDE SEQUENCE [LARGE SCALE GENOMIC DNA]</scope>
</reference>
<dbReference type="SUPFAM" id="SSF81383">
    <property type="entry name" value="F-box domain"/>
    <property type="match status" value="1"/>
</dbReference>
<protein>
    <recommendedName>
        <fullName evidence="2">F-box domain-containing protein</fullName>
    </recommendedName>
</protein>
<feature type="domain" description="F-box" evidence="2">
    <location>
        <begin position="15"/>
        <end position="47"/>
    </location>
</feature>
<dbReference type="SUPFAM" id="SSF52047">
    <property type="entry name" value="RNI-like"/>
    <property type="match status" value="1"/>
</dbReference>
<feature type="compositionally biased region" description="Basic and acidic residues" evidence="1">
    <location>
        <begin position="59"/>
        <end position="71"/>
    </location>
</feature>
<evidence type="ECO:0000259" key="2">
    <source>
        <dbReference type="Pfam" id="PF12937"/>
    </source>
</evidence>
<dbReference type="Gene3D" id="1.20.1280.50">
    <property type="match status" value="1"/>
</dbReference>